<sequence>MAFTDTVEKEAISAEPAMKSGESSIYIDRDAERSYVRKVDFFVLPLLCLMYFFDCMDRSNLANAKTDGLDEDIHLVGNDYSLMVLLFYIPFGLCDLPWNLLLKRYSGRYVLSFMTVVWGILALCQCAVRNFGGMIAVRMILGVFEAGFFAGATFYMTLFYTRGEMGFRLAIMQSFAVLASAFSGLISFGVFQIHDPAVKGWQWLFIIEGSMTFLMGIMSFFWLPGNPRTAWFLNERERAAATARLLRDTSAEVDTKLDLKVAFETWKDWKFPIWCIITFTYPVAYATAMNFFPLIVERLGFSTVKTNLWTVAPNLVGAVVLLCVAKSSDHFRERTFHIVFSLVISLVGMVILATIDVLSHKGVAYFACFLMAAGSYIPSCLVHAWHNNNNMHENSRAANTGFFVGLGNLAGILSAATFRTQYAPNHMLLQRGVHCGGDRTGVVDATGEQATRSPTRPKKHLRRHALNHDQARQGYTCERCSVHFHRPDLLSRCCATARYLDSVSDPPDRHLMRHAKRDEEAGGPGQGVLETRKRTRRAGDGSIITRPPKRQSRARASHSLPPSSSASSSSISVTSAQDYGAPVSPPTSASDPSSMSLDEPDPLLAPMMPSGPFEPYVEPIPGQFDAADGSWSLGLDGMGDFFSLDTGTSSQTIFNRTPADQIATDFNMPFAATHNYNWLFDVASLDDAFPPFDLPLGPDMVTFAEDALPIDDPKSYLDRDGSSVLLQAASFVERSDPLVFSAPILDPQPDTINLDWMDAPSLLQTTPKPHLPILTEEARQGILNLIAQAPPLTIDGQPTPLDSPLLSLPSLQSYSDLFFTRFNTTYPLLHQPTFCPSTTTPVLLAAILSMGATYSSREAHQLAVGIHDSLRNQLFCHADFSPQPDLWVLQAMLLIDCFGKMRAGPKQRERAQLFHCVLIKLIRRSDCCAIRHTPNPTTATTDTDIDTLWRTTMHDEQKKRVALHCFMWDTQHAVLFSQSLCMSAFEIRSALPCSQSSWEACTASDWAHHASMEPPPRMFLSVLKGYITPSAMARPRDLNTLARIVVLHGLMSVSADLKRRDQTTLRAETPERVGAWTRRMGRSYDLWKVDFDADCLAMKLNFGQHPGDGVAGPRQGGAGGVFTGLKMAACALYRAAWLALQVEILDLQVAAGAGRILGRTVTEGDRERSRRGLRKWLLSGGEGALGAARQAAKLLEEAVLSLHDWEQTDAFHFPWCLYLATLTCWAFHGGVNGDGDGGGSGSGERVTTDLASLIVAMTTCGSLGDMAALGGKYDTRGLVRTMAQQLATVRWAVVHDAMKVLVNLGN</sequence>
<evidence type="ECO:0000313" key="14">
    <source>
        <dbReference type="Proteomes" id="UP000068243"/>
    </source>
</evidence>
<evidence type="ECO:0000256" key="3">
    <source>
        <dbReference type="ARBA" id="ARBA00022448"/>
    </source>
</evidence>
<feature type="transmembrane region" description="Helical" evidence="11">
    <location>
        <begin position="273"/>
        <end position="296"/>
    </location>
</feature>
<dbReference type="FunFam" id="1.20.1250.20:FF:000188">
    <property type="entry name" value="MFS general substrate transporter"/>
    <property type="match status" value="1"/>
</dbReference>
<feature type="domain" description="Major facilitator superfamily (MFS) profile" evidence="12">
    <location>
        <begin position="43"/>
        <end position="450"/>
    </location>
</feature>
<dbReference type="PANTHER" id="PTHR43791:SF9">
    <property type="entry name" value="MAJOR FACILITATOR-TYPE TRANSPORTER HXNP"/>
    <property type="match status" value="1"/>
</dbReference>
<dbReference type="GO" id="GO:0022857">
    <property type="term" value="F:transmembrane transporter activity"/>
    <property type="evidence" value="ECO:0007669"/>
    <property type="project" value="InterPro"/>
</dbReference>
<feature type="transmembrane region" description="Helical" evidence="11">
    <location>
        <begin position="35"/>
        <end position="53"/>
    </location>
</feature>
<keyword evidence="9" id="KW-0539">Nucleus</keyword>
<dbReference type="InterPro" id="IPR011701">
    <property type="entry name" value="MFS"/>
</dbReference>
<dbReference type="SUPFAM" id="SSF103473">
    <property type="entry name" value="MFS general substrate transporter"/>
    <property type="match status" value="1"/>
</dbReference>
<proteinExistence type="inferred from homology"/>
<keyword evidence="8" id="KW-0804">Transcription</keyword>
<keyword evidence="3" id="KW-0813">Transport</keyword>
<dbReference type="PaxDb" id="5061-CADANGAP00003094"/>
<name>A0A100I6N4_ASPNG</name>
<keyword evidence="5 11" id="KW-1133">Transmembrane helix</keyword>
<dbReference type="GO" id="GO:0003677">
    <property type="term" value="F:DNA binding"/>
    <property type="evidence" value="ECO:0007669"/>
    <property type="project" value="InterPro"/>
</dbReference>
<evidence type="ECO:0000256" key="6">
    <source>
        <dbReference type="ARBA" id="ARBA00023015"/>
    </source>
</evidence>
<dbReference type="CDD" id="cd12148">
    <property type="entry name" value="fungal_TF_MHR"/>
    <property type="match status" value="1"/>
</dbReference>
<evidence type="ECO:0000256" key="10">
    <source>
        <dbReference type="SAM" id="MobiDB-lite"/>
    </source>
</evidence>
<reference evidence="14" key="1">
    <citation type="journal article" date="2016" name="Genome Announc.">
        <title>Draft genome sequence of Aspergillus niger strain An76.</title>
        <authorList>
            <person name="Gong W."/>
            <person name="Cheng Z."/>
            <person name="Zhang H."/>
            <person name="Liu L."/>
            <person name="Gao P."/>
            <person name="Wang L."/>
        </authorList>
    </citation>
    <scope>NUCLEOTIDE SEQUENCE [LARGE SCALE GENOMIC DNA]</scope>
    <source>
        <strain evidence="14">An76</strain>
    </source>
</reference>
<gene>
    <name evidence="13" type="ORF">ABL_01255</name>
</gene>
<evidence type="ECO:0000256" key="5">
    <source>
        <dbReference type="ARBA" id="ARBA00022989"/>
    </source>
</evidence>
<dbReference type="VEuPathDB" id="FungiDB:ASPNIDRAFT2_194111"/>
<dbReference type="VEuPathDB" id="FungiDB:M747DRAFT_353059"/>
<keyword evidence="7 11" id="KW-0472">Membrane</keyword>
<dbReference type="InterPro" id="IPR020846">
    <property type="entry name" value="MFS_dom"/>
</dbReference>
<feature type="transmembrane region" description="Helical" evidence="11">
    <location>
        <begin position="80"/>
        <end position="102"/>
    </location>
</feature>
<comment type="subcellular location">
    <subcellularLocation>
        <location evidence="1">Membrane</location>
        <topology evidence="1">Multi-pass membrane protein</topology>
    </subcellularLocation>
</comment>
<evidence type="ECO:0000256" key="7">
    <source>
        <dbReference type="ARBA" id="ARBA00023136"/>
    </source>
</evidence>
<feature type="transmembrane region" description="Helical" evidence="11">
    <location>
        <begin position="170"/>
        <end position="191"/>
    </location>
</feature>
<organism evidence="13 14">
    <name type="scientific">Aspergillus niger</name>
    <dbReference type="NCBI Taxonomy" id="5061"/>
    <lineage>
        <taxon>Eukaryota</taxon>
        <taxon>Fungi</taxon>
        <taxon>Dikarya</taxon>
        <taxon>Ascomycota</taxon>
        <taxon>Pezizomycotina</taxon>
        <taxon>Eurotiomycetes</taxon>
        <taxon>Eurotiomycetidae</taxon>
        <taxon>Eurotiales</taxon>
        <taxon>Aspergillaceae</taxon>
        <taxon>Aspergillus</taxon>
        <taxon>Aspergillus subgen. Circumdati</taxon>
    </lineage>
</organism>
<feature type="compositionally biased region" description="Basic residues" evidence="10">
    <location>
        <begin position="547"/>
        <end position="556"/>
    </location>
</feature>
<feature type="transmembrane region" description="Helical" evidence="11">
    <location>
        <begin position="109"/>
        <end position="131"/>
    </location>
</feature>
<evidence type="ECO:0000256" key="2">
    <source>
        <dbReference type="ARBA" id="ARBA00008335"/>
    </source>
</evidence>
<evidence type="ECO:0000256" key="11">
    <source>
        <dbReference type="SAM" id="Phobius"/>
    </source>
</evidence>
<dbReference type="InterPro" id="IPR036259">
    <property type="entry name" value="MFS_trans_sf"/>
</dbReference>
<comment type="caution">
    <text evidence="13">The sequence shown here is derived from an EMBL/GenBank/DDBJ whole genome shotgun (WGS) entry which is preliminary data.</text>
</comment>
<feature type="compositionally biased region" description="Polar residues" evidence="10">
    <location>
        <begin position="586"/>
        <end position="596"/>
    </location>
</feature>
<keyword evidence="6" id="KW-0805">Transcription regulation</keyword>
<feature type="compositionally biased region" description="Basic and acidic residues" evidence="10">
    <location>
        <begin position="506"/>
        <end position="520"/>
    </location>
</feature>
<evidence type="ECO:0000259" key="12">
    <source>
        <dbReference type="PROSITE" id="PS50850"/>
    </source>
</evidence>
<dbReference type="VEuPathDB" id="FungiDB:An03g01470"/>
<dbReference type="VEuPathDB" id="FungiDB:An03g01480"/>
<comment type="similarity">
    <text evidence="2">Belongs to the major facilitator superfamily.</text>
</comment>
<evidence type="ECO:0000256" key="1">
    <source>
        <dbReference type="ARBA" id="ARBA00004141"/>
    </source>
</evidence>
<dbReference type="Proteomes" id="UP000068243">
    <property type="component" value="Unassembled WGS sequence"/>
</dbReference>
<accession>A0A100I6N4</accession>
<feature type="transmembrane region" description="Helical" evidence="11">
    <location>
        <begin position="308"/>
        <end position="325"/>
    </location>
</feature>
<dbReference type="PANTHER" id="PTHR43791">
    <property type="entry name" value="PERMEASE-RELATED"/>
    <property type="match status" value="1"/>
</dbReference>
<evidence type="ECO:0000313" key="13">
    <source>
        <dbReference type="EMBL" id="GAQ35657.1"/>
    </source>
</evidence>
<feature type="compositionally biased region" description="Low complexity" evidence="10">
    <location>
        <begin position="557"/>
        <end position="576"/>
    </location>
</feature>
<feature type="transmembrane region" description="Helical" evidence="11">
    <location>
        <begin position="337"/>
        <end position="358"/>
    </location>
</feature>
<dbReference type="Gene3D" id="1.20.1250.20">
    <property type="entry name" value="MFS general substrate transporter like domains"/>
    <property type="match status" value="2"/>
</dbReference>
<feature type="transmembrane region" description="Helical" evidence="11">
    <location>
        <begin position="364"/>
        <end position="385"/>
    </location>
</feature>
<dbReference type="EMBL" id="BCMY01000002">
    <property type="protein sequence ID" value="GAQ35657.1"/>
    <property type="molecule type" value="Genomic_DNA"/>
</dbReference>
<dbReference type="FunFam" id="1.20.1250.20:FF:000013">
    <property type="entry name" value="MFS general substrate transporter"/>
    <property type="match status" value="1"/>
</dbReference>
<dbReference type="Pfam" id="PF04082">
    <property type="entry name" value="Fungal_trans"/>
    <property type="match status" value="1"/>
</dbReference>
<dbReference type="GO" id="GO:0016020">
    <property type="term" value="C:membrane"/>
    <property type="evidence" value="ECO:0007669"/>
    <property type="project" value="UniProtKB-SubCell"/>
</dbReference>
<dbReference type="GO" id="GO:0006351">
    <property type="term" value="P:DNA-templated transcription"/>
    <property type="evidence" value="ECO:0007669"/>
    <property type="project" value="InterPro"/>
</dbReference>
<feature type="transmembrane region" description="Helical" evidence="11">
    <location>
        <begin position="397"/>
        <end position="418"/>
    </location>
</feature>
<dbReference type="Pfam" id="PF07690">
    <property type="entry name" value="MFS_1"/>
    <property type="match status" value="1"/>
</dbReference>
<evidence type="ECO:0000256" key="8">
    <source>
        <dbReference type="ARBA" id="ARBA00023163"/>
    </source>
</evidence>
<evidence type="ECO:0000256" key="9">
    <source>
        <dbReference type="ARBA" id="ARBA00023242"/>
    </source>
</evidence>
<feature type="transmembrane region" description="Helical" evidence="11">
    <location>
        <begin position="203"/>
        <end position="223"/>
    </location>
</feature>
<dbReference type="VEuPathDB" id="FungiDB:M747DRAFT_332116"/>
<feature type="transmembrane region" description="Helical" evidence="11">
    <location>
        <begin position="137"/>
        <end position="158"/>
    </location>
</feature>
<evidence type="ECO:0000256" key="4">
    <source>
        <dbReference type="ARBA" id="ARBA00022692"/>
    </source>
</evidence>
<protein>
    <submittedName>
        <fullName evidence="13">C2H2 finger domain transcription factor</fullName>
    </submittedName>
</protein>
<dbReference type="OMA" id="IRCLASK"/>
<dbReference type="OrthoDB" id="1405595at2759"/>
<dbReference type="GO" id="GO:0008270">
    <property type="term" value="F:zinc ion binding"/>
    <property type="evidence" value="ECO:0007669"/>
    <property type="project" value="InterPro"/>
</dbReference>
<keyword evidence="4 11" id="KW-0812">Transmembrane</keyword>
<dbReference type="VEuPathDB" id="FungiDB:ATCC64974_83490"/>
<dbReference type="InterPro" id="IPR007219">
    <property type="entry name" value="XnlR_reg_dom"/>
</dbReference>
<feature type="region of interest" description="Disordered" evidence="10">
    <location>
        <begin position="504"/>
        <end position="612"/>
    </location>
</feature>
<dbReference type="PROSITE" id="PS50850">
    <property type="entry name" value="MFS"/>
    <property type="match status" value="1"/>
</dbReference>
<dbReference type="VEuPathDB" id="FungiDB:ATCC64974_83480"/>